<keyword evidence="14" id="KW-0430">Lectin</keyword>
<keyword evidence="14" id="KW-0675">Receptor</keyword>
<evidence type="ECO:0000259" key="13">
    <source>
        <dbReference type="PROSITE" id="PS50011"/>
    </source>
</evidence>
<feature type="compositionally biased region" description="Polar residues" evidence="12">
    <location>
        <begin position="341"/>
        <end position="367"/>
    </location>
</feature>
<dbReference type="FunFam" id="3.30.200.20:FF:000195">
    <property type="entry name" value="G-type lectin S-receptor-like serine/threonine-protein kinase"/>
    <property type="match status" value="1"/>
</dbReference>
<evidence type="ECO:0000256" key="4">
    <source>
        <dbReference type="ARBA" id="ARBA00022729"/>
    </source>
</evidence>
<dbReference type="InterPro" id="IPR011009">
    <property type="entry name" value="Kinase-like_dom_sf"/>
</dbReference>
<gene>
    <name evidence="14" type="ORF">Tci_011204</name>
</gene>
<name>A0A6L2JQH4_TANCI</name>
<reference evidence="14" key="1">
    <citation type="journal article" date="2019" name="Sci. Rep.">
        <title>Draft genome of Tanacetum cinerariifolium, the natural source of mosquito coil.</title>
        <authorList>
            <person name="Yamashiro T."/>
            <person name="Shiraishi A."/>
            <person name="Satake H."/>
            <person name="Nakayama K."/>
        </authorList>
    </citation>
    <scope>NUCLEOTIDE SEQUENCE</scope>
</reference>
<evidence type="ECO:0000256" key="11">
    <source>
        <dbReference type="ARBA" id="ARBA00048679"/>
    </source>
</evidence>
<dbReference type="InterPro" id="IPR021820">
    <property type="entry name" value="S-locus_recpt_kinase_C"/>
</dbReference>
<dbReference type="Gene3D" id="1.10.510.10">
    <property type="entry name" value="Transferase(Phosphotransferase) domain 1"/>
    <property type="match status" value="1"/>
</dbReference>
<evidence type="ECO:0000256" key="5">
    <source>
        <dbReference type="ARBA" id="ARBA00022741"/>
    </source>
</evidence>
<evidence type="ECO:0000313" key="14">
    <source>
        <dbReference type="EMBL" id="GEU39226.1"/>
    </source>
</evidence>
<dbReference type="GO" id="GO:0005524">
    <property type="term" value="F:ATP binding"/>
    <property type="evidence" value="ECO:0007669"/>
    <property type="project" value="UniProtKB-KW"/>
</dbReference>
<keyword evidence="5" id="KW-0547">Nucleotide-binding</keyword>
<dbReference type="GO" id="GO:0030246">
    <property type="term" value="F:carbohydrate binding"/>
    <property type="evidence" value="ECO:0007669"/>
    <property type="project" value="UniProtKB-KW"/>
</dbReference>
<dbReference type="PROSITE" id="PS50011">
    <property type="entry name" value="PROTEIN_KINASE_DOM"/>
    <property type="match status" value="1"/>
</dbReference>
<keyword evidence="3" id="KW-0808">Transferase</keyword>
<dbReference type="PROSITE" id="PS00108">
    <property type="entry name" value="PROTEIN_KINASE_ST"/>
    <property type="match status" value="1"/>
</dbReference>
<evidence type="ECO:0000256" key="6">
    <source>
        <dbReference type="ARBA" id="ARBA00022777"/>
    </source>
</evidence>
<keyword evidence="2" id="KW-0723">Serine/threonine-protein kinase</keyword>
<dbReference type="PANTHER" id="PTHR27002">
    <property type="entry name" value="RECEPTOR-LIKE SERINE/THREONINE-PROTEIN KINASE SD1-8"/>
    <property type="match status" value="1"/>
</dbReference>
<keyword evidence="7" id="KW-0067">ATP-binding</keyword>
<keyword evidence="9" id="KW-0325">Glycoprotein</keyword>
<evidence type="ECO:0000256" key="7">
    <source>
        <dbReference type="ARBA" id="ARBA00022840"/>
    </source>
</evidence>
<dbReference type="Gene3D" id="3.30.200.20">
    <property type="entry name" value="Phosphorylase Kinase, domain 1"/>
    <property type="match status" value="1"/>
</dbReference>
<feature type="domain" description="Protein kinase" evidence="13">
    <location>
        <begin position="53"/>
        <end position="338"/>
    </location>
</feature>
<evidence type="ECO:0000256" key="12">
    <source>
        <dbReference type="SAM" id="MobiDB-lite"/>
    </source>
</evidence>
<evidence type="ECO:0000256" key="3">
    <source>
        <dbReference type="ARBA" id="ARBA00022679"/>
    </source>
</evidence>
<evidence type="ECO:0000256" key="9">
    <source>
        <dbReference type="ARBA" id="ARBA00023180"/>
    </source>
</evidence>
<evidence type="ECO:0000256" key="10">
    <source>
        <dbReference type="ARBA" id="ARBA00047899"/>
    </source>
</evidence>
<dbReference type="EC" id="2.7.11.1" evidence="1"/>
<dbReference type="Pfam" id="PF07714">
    <property type="entry name" value="PK_Tyr_Ser-Thr"/>
    <property type="match status" value="1"/>
</dbReference>
<feature type="region of interest" description="Disordered" evidence="12">
    <location>
        <begin position="331"/>
        <end position="367"/>
    </location>
</feature>
<comment type="catalytic activity">
    <reaction evidence="10">
        <text>L-threonyl-[protein] + ATP = O-phospho-L-threonyl-[protein] + ADP + H(+)</text>
        <dbReference type="Rhea" id="RHEA:46608"/>
        <dbReference type="Rhea" id="RHEA-COMP:11060"/>
        <dbReference type="Rhea" id="RHEA-COMP:11605"/>
        <dbReference type="ChEBI" id="CHEBI:15378"/>
        <dbReference type="ChEBI" id="CHEBI:30013"/>
        <dbReference type="ChEBI" id="CHEBI:30616"/>
        <dbReference type="ChEBI" id="CHEBI:61977"/>
        <dbReference type="ChEBI" id="CHEBI:456216"/>
        <dbReference type="EC" id="2.7.11.1"/>
    </reaction>
</comment>
<sequence length="367" mass="41314">MNPTNDSIIQNQLQLASNQSLGLESKHNSFVDEDHLDLPFFGLSTLSVATNDFSTNNKLGEGGFGPVYKGFLEDGREIAVKRLSLCSTQGVEEFKNEVIFISRLQHRNLVKMLGFCIDETEKLLVYEYMPNGSLDSYLFEETKSKTLDWSQRFHIINGIARGLLYLHQDSRLLIIHRDLKASNILLDRDMNPKISDFGLARSFGGNETERNTKRVVGTYGYMSPEYAGDGKFSIKSDVFSFGVMILEIVSGKRNRGFFHLSHRHSLLGHAWKLYVEGKALELVDESFSTSCDKFEVMRSIHVGLLCVQHSPNDRPDMAMAVMMLSSDGELPQPKRPGFYTEPSSEYSSSVQTPNSNNDVTVSLLTPR</sequence>
<dbReference type="InterPro" id="IPR008271">
    <property type="entry name" value="Ser/Thr_kinase_AS"/>
</dbReference>
<protein>
    <recommendedName>
        <fullName evidence="1">non-specific serine/threonine protein kinase</fullName>
        <ecNumber evidence="1">2.7.11.1</ecNumber>
    </recommendedName>
</protein>
<dbReference type="InterPro" id="IPR000719">
    <property type="entry name" value="Prot_kinase_dom"/>
</dbReference>
<evidence type="ECO:0000256" key="2">
    <source>
        <dbReference type="ARBA" id="ARBA00022527"/>
    </source>
</evidence>
<proteinExistence type="predicted"/>
<keyword evidence="4" id="KW-0732">Signal</keyword>
<comment type="caution">
    <text evidence="14">The sequence shown here is derived from an EMBL/GenBank/DDBJ whole genome shotgun (WGS) entry which is preliminary data.</text>
</comment>
<dbReference type="GO" id="GO:0005886">
    <property type="term" value="C:plasma membrane"/>
    <property type="evidence" value="ECO:0007669"/>
    <property type="project" value="TreeGrafter"/>
</dbReference>
<evidence type="ECO:0000256" key="8">
    <source>
        <dbReference type="ARBA" id="ARBA00023157"/>
    </source>
</evidence>
<evidence type="ECO:0000256" key="1">
    <source>
        <dbReference type="ARBA" id="ARBA00012513"/>
    </source>
</evidence>
<accession>A0A6L2JQH4</accession>
<keyword evidence="8" id="KW-1015">Disulfide bond</keyword>
<dbReference type="Pfam" id="PF11883">
    <property type="entry name" value="DUF3403"/>
    <property type="match status" value="1"/>
</dbReference>
<organism evidence="14">
    <name type="scientific">Tanacetum cinerariifolium</name>
    <name type="common">Dalmatian daisy</name>
    <name type="synonym">Chrysanthemum cinerariifolium</name>
    <dbReference type="NCBI Taxonomy" id="118510"/>
    <lineage>
        <taxon>Eukaryota</taxon>
        <taxon>Viridiplantae</taxon>
        <taxon>Streptophyta</taxon>
        <taxon>Embryophyta</taxon>
        <taxon>Tracheophyta</taxon>
        <taxon>Spermatophyta</taxon>
        <taxon>Magnoliopsida</taxon>
        <taxon>eudicotyledons</taxon>
        <taxon>Gunneridae</taxon>
        <taxon>Pentapetalae</taxon>
        <taxon>asterids</taxon>
        <taxon>campanulids</taxon>
        <taxon>Asterales</taxon>
        <taxon>Asteraceae</taxon>
        <taxon>Asteroideae</taxon>
        <taxon>Anthemideae</taxon>
        <taxon>Anthemidinae</taxon>
        <taxon>Tanacetum</taxon>
    </lineage>
</organism>
<dbReference type="InterPro" id="IPR001245">
    <property type="entry name" value="Ser-Thr/Tyr_kinase_cat_dom"/>
</dbReference>
<dbReference type="CDD" id="cd14066">
    <property type="entry name" value="STKc_IRAK"/>
    <property type="match status" value="1"/>
</dbReference>
<dbReference type="GO" id="GO:0004674">
    <property type="term" value="F:protein serine/threonine kinase activity"/>
    <property type="evidence" value="ECO:0007669"/>
    <property type="project" value="UniProtKB-KW"/>
</dbReference>
<dbReference type="AlphaFoldDB" id="A0A6L2JQH4"/>
<dbReference type="FunFam" id="1.10.510.10:FF:000060">
    <property type="entry name" value="G-type lectin S-receptor-like serine/threonine-protein kinase"/>
    <property type="match status" value="1"/>
</dbReference>
<comment type="catalytic activity">
    <reaction evidence="11">
        <text>L-seryl-[protein] + ATP = O-phospho-L-seryl-[protein] + ADP + H(+)</text>
        <dbReference type="Rhea" id="RHEA:17989"/>
        <dbReference type="Rhea" id="RHEA-COMP:9863"/>
        <dbReference type="Rhea" id="RHEA-COMP:11604"/>
        <dbReference type="ChEBI" id="CHEBI:15378"/>
        <dbReference type="ChEBI" id="CHEBI:29999"/>
        <dbReference type="ChEBI" id="CHEBI:30616"/>
        <dbReference type="ChEBI" id="CHEBI:83421"/>
        <dbReference type="ChEBI" id="CHEBI:456216"/>
        <dbReference type="EC" id="2.7.11.1"/>
    </reaction>
</comment>
<keyword evidence="6 14" id="KW-0418">Kinase</keyword>
<dbReference type="PANTHER" id="PTHR27002:SF851">
    <property type="entry name" value="G-TYPE LECTIN S-RECEPTOR-LIKE SERINE_THREONINE-PROTEIN KINASE SD1-1"/>
    <property type="match status" value="1"/>
</dbReference>
<dbReference type="SMART" id="SM00220">
    <property type="entry name" value="S_TKc"/>
    <property type="match status" value="1"/>
</dbReference>
<dbReference type="EMBL" id="BKCJ010001146">
    <property type="protein sequence ID" value="GEU39226.1"/>
    <property type="molecule type" value="Genomic_DNA"/>
</dbReference>
<dbReference type="SUPFAM" id="SSF56112">
    <property type="entry name" value="Protein kinase-like (PK-like)"/>
    <property type="match status" value="1"/>
</dbReference>